<keyword evidence="6" id="KW-0788">Thiol protease</keyword>
<evidence type="ECO:0000256" key="5">
    <source>
        <dbReference type="PROSITE-ProRule" id="PRU00134"/>
    </source>
</evidence>
<comment type="catalytic activity">
    <reaction evidence="1 6">
        <text>Thiol-dependent hydrolysis of ester, thioester, amide, peptide and isopeptide bonds formed by the C-terminal Gly of ubiquitin (a 76-residue protein attached to proteins as an intracellular targeting signal).</text>
        <dbReference type="EC" id="3.4.19.12"/>
    </reaction>
</comment>
<evidence type="ECO:0000259" key="9">
    <source>
        <dbReference type="PROSITE" id="PS50865"/>
    </source>
</evidence>
<dbReference type="InterPro" id="IPR028889">
    <property type="entry name" value="USP"/>
</dbReference>
<dbReference type="Gene3D" id="3.90.70.10">
    <property type="entry name" value="Cysteine proteinases"/>
    <property type="match status" value="2"/>
</dbReference>
<dbReference type="PANTHER" id="PTHR21646">
    <property type="entry name" value="UBIQUITIN CARBOXYL-TERMINAL HYDROLASE"/>
    <property type="match status" value="1"/>
</dbReference>
<proteinExistence type="inferred from homology"/>
<dbReference type="InterPro" id="IPR050185">
    <property type="entry name" value="Ub_carboxyl-term_hydrolase"/>
</dbReference>
<organism evidence="10 11">
    <name type="scientific">Hydra vulgaris</name>
    <name type="common">Hydra</name>
    <name type="synonym">Hydra attenuata</name>
    <dbReference type="NCBI Taxonomy" id="6087"/>
    <lineage>
        <taxon>Eukaryota</taxon>
        <taxon>Metazoa</taxon>
        <taxon>Cnidaria</taxon>
        <taxon>Hydrozoa</taxon>
        <taxon>Hydroidolina</taxon>
        <taxon>Anthoathecata</taxon>
        <taxon>Aplanulata</taxon>
        <taxon>Hydridae</taxon>
        <taxon>Hydra</taxon>
    </lineage>
</organism>
<feature type="region of interest" description="Disordered" evidence="7">
    <location>
        <begin position="56"/>
        <end position="81"/>
    </location>
</feature>
<feature type="domain" description="MYND-type" evidence="9">
    <location>
        <begin position="380"/>
        <end position="422"/>
    </location>
</feature>
<dbReference type="PROSITE" id="PS00972">
    <property type="entry name" value="USP_1"/>
    <property type="match status" value="1"/>
</dbReference>
<accession>A0ABM4D5E1</accession>
<feature type="domain" description="USP" evidence="8">
    <location>
        <begin position="102"/>
        <end position="703"/>
    </location>
</feature>
<keyword evidence="2" id="KW-0479">Metal-binding</keyword>
<dbReference type="EC" id="3.4.19.12" evidence="6"/>
<evidence type="ECO:0000256" key="2">
    <source>
        <dbReference type="ARBA" id="ARBA00022723"/>
    </source>
</evidence>
<keyword evidence="6" id="KW-0645">Protease</keyword>
<evidence type="ECO:0000259" key="8">
    <source>
        <dbReference type="PROSITE" id="PS50235"/>
    </source>
</evidence>
<dbReference type="SUPFAM" id="SSF144232">
    <property type="entry name" value="HIT/MYND zinc finger-like"/>
    <property type="match status" value="1"/>
</dbReference>
<evidence type="ECO:0000256" key="3">
    <source>
        <dbReference type="ARBA" id="ARBA00022771"/>
    </source>
</evidence>
<keyword evidence="3 5" id="KW-0863">Zinc-finger</keyword>
<dbReference type="Proteomes" id="UP001652625">
    <property type="component" value="Chromosome 12"/>
</dbReference>
<name>A0ABM4D5E1_HYDVU</name>
<protein>
    <recommendedName>
        <fullName evidence="6">Ubiquitin carboxyl-terminal hydrolase</fullName>
        <ecNumber evidence="6">3.4.19.12</ecNumber>
    </recommendedName>
</protein>
<gene>
    <name evidence="11" type="primary">LOC100206317</name>
</gene>
<dbReference type="Pfam" id="PF00443">
    <property type="entry name" value="UCH"/>
    <property type="match status" value="1"/>
</dbReference>
<evidence type="ECO:0000256" key="6">
    <source>
        <dbReference type="RuleBase" id="RU366025"/>
    </source>
</evidence>
<keyword evidence="4" id="KW-0862">Zinc</keyword>
<evidence type="ECO:0000313" key="10">
    <source>
        <dbReference type="Proteomes" id="UP001652625"/>
    </source>
</evidence>
<dbReference type="InterPro" id="IPR038765">
    <property type="entry name" value="Papain-like_cys_pep_sf"/>
</dbReference>
<evidence type="ECO:0000256" key="1">
    <source>
        <dbReference type="ARBA" id="ARBA00000707"/>
    </source>
</evidence>
<dbReference type="Pfam" id="PF01753">
    <property type="entry name" value="zf-MYND"/>
    <property type="match status" value="1"/>
</dbReference>
<keyword evidence="10" id="KW-1185">Reference proteome</keyword>
<dbReference type="PANTHER" id="PTHR21646:SF74">
    <property type="entry name" value="UBIQUITIN CARBOXYL-TERMINAL HYDROLASE 19"/>
    <property type="match status" value="1"/>
</dbReference>
<comment type="similarity">
    <text evidence="6">Belongs to the peptidase C19 family.</text>
</comment>
<dbReference type="PROSITE" id="PS50235">
    <property type="entry name" value="USP_3"/>
    <property type="match status" value="1"/>
</dbReference>
<dbReference type="GO" id="GO:0016787">
    <property type="term" value="F:hydrolase activity"/>
    <property type="evidence" value="ECO:0007669"/>
    <property type="project" value="UniProtKB-KW"/>
</dbReference>
<dbReference type="GeneID" id="100206317"/>
<dbReference type="InterPro" id="IPR002893">
    <property type="entry name" value="Znf_MYND"/>
</dbReference>
<evidence type="ECO:0000256" key="4">
    <source>
        <dbReference type="ARBA" id="ARBA00022833"/>
    </source>
</evidence>
<dbReference type="PROSITE" id="PS50865">
    <property type="entry name" value="ZF_MYND_2"/>
    <property type="match status" value="1"/>
</dbReference>
<keyword evidence="6 11" id="KW-0378">Hydrolase</keyword>
<evidence type="ECO:0000256" key="7">
    <source>
        <dbReference type="SAM" id="MobiDB-lite"/>
    </source>
</evidence>
<dbReference type="InterPro" id="IPR018200">
    <property type="entry name" value="USP_CS"/>
</dbReference>
<reference evidence="11" key="1">
    <citation type="submission" date="2025-08" db="UniProtKB">
        <authorList>
            <consortium name="RefSeq"/>
        </authorList>
    </citation>
    <scope>IDENTIFICATION</scope>
</reference>
<dbReference type="SUPFAM" id="SSF54001">
    <property type="entry name" value="Cysteine proteinases"/>
    <property type="match status" value="1"/>
</dbReference>
<sequence length="873" mass="99859">MEKCYIEINIKTKDQLKCGHSHFSEGKSLFKTPNFSGLHYSKSFLQCSSKQLLGGKSTPLTTKSSEEQDVETSSPNANSSLSSNVRNVNKINIASDTMLGLTGLENYANNCYMNVVLQLLANIYETREYFKNEVFLKDIAVNNPLSSGGKVAKAFSEVVKALWLPSRNAFKPLALKSIMGKQCASFLGWQQHDAQEFFSSLLDNLHEDLNQQCNFEEDCSLSINEKPDTAWNAHIKRNNSLIVKLFHGQLMSKVTCTACHKVSHSYDPCAQISLPIPSVKHCFRVLFFPSKMDAIPLMIPLQVSTPNATVWHLLNMLQSYVKILPCFIRLFSGLSEIFTDPNIPLASLFKYKYIIACEVIEDISLPVFQYVLNANSFVCCDFCYKREKHLLTKLKRCTKCFAVSYCSRDCQIKHWQSHKFLCSKDLKMQVGIPFYINIKKNELTYEYLESSLKMRANTSVDFTYLLDKNLENNTKSNILIKVSDKMNVNDDTAIIVSKDNFSEVILKGVCLIVEWQNSPEEKVLTKEEPVCEFYKTLFKETPLDEEHITLSDSLRLFMEPEKLDGNESWKCPKCKSFQIAKKEMAISMPSCLLLLHLKRFSFGEYGEKITKSVSYPLSNFDMSPYVCKESLDRINYPLIYDLCGVISHHGTMRMGHYTCMAKMFNHNDQEEGGWRLFDDENATRIKPEKVVSSNAYVLVYRLRGTSELLKVDRCPLYSSATNVFISDNSPLTKKKSELVVHKESTDSFANIYKNSFELTEDKKITRKNLTTTDRFSEFKKFTKFSEESLNCISSFGKIELKELEQDTKNIASLDCNYRMDENINLDLHDTVKLQLSEFNCDLNLIDISQCCVTNDDSGNVIQNLIDMNEDELD</sequence>
<dbReference type="Gene3D" id="6.10.140.2220">
    <property type="match status" value="1"/>
</dbReference>
<dbReference type="RefSeq" id="XP_065669507.1">
    <property type="nucleotide sequence ID" value="XM_065813435.1"/>
</dbReference>
<dbReference type="PROSITE" id="PS00973">
    <property type="entry name" value="USP_2"/>
    <property type="match status" value="1"/>
</dbReference>
<dbReference type="InterPro" id="IPR001394">
    <property type="entry name" value="Peptidase_C19_UCH"/>
</dbReference>
<keyword evidence="6" id="KW-0833">Ubl conjugation pathway</keyword>
<evidence type="ECO:0000313" key="11">
    <source>
        <dbReference type="RefSeq" id="XP_065669507.1"/>
    </source>
</evidence>